<dbReference type="GO" id="GO:0004867">
    <property type="term" value="F:serine-type endopeptidase inhibitor activity"/>
    <property type="evidence" value="ECO:0007669"/>
    <property type="project" value="InterPro"/>
</dbReference>
<evidence type="ECO:0000313" key="3">
    <source>
        <dbReference type="EMBL" id="CAD5220672.1"/>
    </source>
</evidence>
<feature type="domain" description="BPTI/Kunitz inhibitor" evidence="2">
    <location>
        <begin position="24"/>
        <end position="77"/>
    </location>
</feature>
<evidence type="ECO:0000256" key="1">
    <source>
        <dbReference type="SAM" id="SignalP"/>
    </source>
</evidence>
<keyword evidence="1" id="KW-0732">Signal</keyword>
<dbReference type="PANTHER" id="PTHR46339">
    <property type="entry name" value="PROTEIN CBG15282-RELATED"/>
    <property type="match status" value="1"/>
</dbReference>
<dbReference type="SMART" id="SM00289">
    <property type="entry name" value="WR1"/>
    <property type="match status" value="1"/>
</dbReference>
<reference evidence="3" key="1">
    <citation type="submission" date="2020-09" db="EMBL/GenBank/DDBJ databases">
        <authorList>
            <person name="Kikuchi T."/>
        </authorList>
    </citation>
    <scope>NUCLEOTIDE SEQUENCE</scope>
    <source>
        <strain evidence="3">SH1</strain>
    </source>
</reference>
<dbReference type="Proteomes" id="UP000783686">
    <property type="component" value="Unassembled WGS sequence"/>
</dbReference>
<dbReference type="SMART" id="SM00131">
    <property type="entry name" value="KU"/>
    <property type="match status" value="2"/>
</dbReference>
<dbReference type="InterPro" id="IPR006150">
    <property type="entry name" value="Cys_repeat_1"/>
</dbReference>
<dbReference type="PRINTS" id="PR00759">
    <property type="entry name" value="BASICPTASE"/>
</dbReference>
<dbReference type="EMBL" id="CAJFCW020000004">
    <property type="protein sequence ID" value="CAG9114027.1"/>
    <property type="molecule type" value="Genomic_DNA"/>
</dbReference>
<dbReference type="AlphaFoldDB" id="A0A811KYR0"/>
<dbReference type="InterPro" id="IPR002223">
    <property type="entry name" value="Kunitz_BPTI"/>
</dbReference>
<name>A0A811KYR0_9BILA</name>
<dbReference type="Pfam" id="PF00014">
    <property type="entry name" value="Kunitz_BPTI"/>
    <property type="match status" value="2"/>
</dbReference>
<proteinExistence type="predicted"/>
<dbReference type="EMBL" id="CAJFDH010000004">
    <property type="protein sequence ID" value="CAD5220672.1"/>
    <property type="molecule type" value="Genomic_DNA"/>
</dbReference>
<evidence type="ECO:0000259" key="2">
    <source>
        <dbReference type="PROSITE" id="PS50279"/>
    </source>
</evidence>
<dbReference type="InterPro" id="IPR053014">
    <property type="entry name" value="Cuticle_assoc_divergent"/>
</dbReference>
<dbReference type="CDD" id="cd00109">
    <property type="entry name" value="Kunitz-type"/>
    <property type="match status" value="2"/>
</dbReference>
<accession>A0A811KYR0</accession>
<evidence type="ECO:0000313" key="4">
    <source>
        <dbReference type="Proteomes" id="UP000614601"/>
    </source>
</evidence>
<dbReference type="InterPro" id="IPR020901">
    <property type="entry name" value="Prtase_inh_Kunz-CS"/>
</dbReference>
<dbReference type="PROSITE" id="PS00280">
    <property type="entry name" value="BPTI_KUNITZ_1"/>
    <property type="match status" value="1"/>
</dbReference>
<feature type="domain" description="BPTI/Kunitz inhibitor" evidence="2">
    <location>
        <begin position="139"/>
        <end position="192"/>
    </location>
</feature>
<dbReference type="PROSITE" id="PS50279">
    <property type="entry name" value="BPTI_KUNITZ_2"/>
    <property type="match status" value="2"/>
</dbReference>
<dbReference type="OrthoDB" id="5950222at2759"/>
<dbReference type="InterPro" id="IPR036880">
    <property type="entry name" value="Kunitz_BPTI_sf"/>
</dbReference>
<keyword evidence="4" id="KW-1185">Reference proteome</keyword>
<dbReference type="Gene3D" id="4.10.410.10">
    <property type="entry name" value="Pancreatic trypsin inhibitor Kunitz domain"/>
    <property type="match status" value="2"/>
</dbReference>
<feature type="signal peptide" evidence="1">
    <location>
        <begin position="1"/>
        <end position="20"/>
    </location>
</feature>
<organism evidence="3 4">
    <name type="scientific">Bursaphelenchus okinawaensis</name>
    <dbReference type="NCBI Taxonomy" id="465554"/>
    <lineage>
        <taxon>Eukaryota</taxon>
        <taxon>Metazoa</taxon>
        <taxon>Ecdysozoa</taxon>
        <taxon>Nematoda</taxon>
        <taxon>Chromadorea</taxon>
        <taxon>Rhabditida</taxon>
        <taxon>Tylenchina</taxon>
        <taxon>Tylenchomorpha</taxon>
        <taxon>Aphelenchoidea</taxon>
        <taxon>Aphelenchoididae</taxon>
        <taxon>Bursaphelenchus</taxon>
    </lineage>
</organism>
<sequence>MLSKSLSLATFVLAIGLSFQQEECLLPREKGDAFCGEPGGLRFYFDLRTKHCQPFQYAGCNGNDNQFKTSAECKAKCSGVSADVADAANIRKMVVDVEKCEGGVRAAFDNSSKPVSCDKCPEGYKCVDKLCCPSRDAVCEINYDTGKYAFAGSHTPRYFYDKEVNNCLLFTYYGVLGNGNNFETYNECMKFCKKD</sequence>
<gene>
    <name evidence="3" type="ORF">BOKJ2_LOCUS9061</name>
</gene>
<feature type="chain" id="PRO_5044131692" description="BPTI/Kunitz inhibitor domain-containing protein" evidence="1">
    <location>
        <begin position="21"/>
        <end position="195"/>
    </location>
</feature>
<protein>
    <recommendedName>
        <fullName evidence="2">BPTI/Kunitz inhibitor domain-containing protein</fullName>
    </recommendedName>
</protein>
<dbReference type="Proteomes" id="UP000614601">
    <property type="component" value="Unassembled WGS sequence"/>
</dbReference>
<dbReference type="SUPFAM" id="SSF57362">
    <property type="entry name" value="BPTI-like"/>
    <property type="match status" value="2"/>
</dbReference>
<comment type="caution">
    <text evidence="3">The sequence shown here is derived from an EMBL/GenBank/DDBJ whole genome shotgun (WGS) entry which is preliminary data.</text>
</comment>